<protein>
    <recommendedName>
        <fullName evidence="1">DSBA-like thioredoxin domain-containing protein</fullName>
    </recommendedName>
</protein>
<organism evidence="2 3">
    <name type="scientific">Neolewinella antarctica</name>
    <dbReference type="NCBI Taxonomy" id="442734"/>
    <lineage>
        <taxon>Bacteria</taxon>
        <taxon>Pseudomonadati</taxon>
        <taxon>Bacteroidota</taxon>
        <taxon>Saprospiria</taxon>
        <taxon>Saprospirales</taxon>
        <taxon>Lewinellaceae</taxon>
        <taxon>Neolewinella</taxon>
    </lineage>
</organism>
<dbReference type="Proteomes" id="UP000770785">
    <property type="component" value="Unassembled WGS sequence"/>
</dbReference>
<sequence length="211" mass="23368">MTKLYYCYDALCGWCYGFSSVMTTFYAKHRTEIGLEVISGGMITGDRIGPIGEVAGYIKTAYKDVENRCQVTFGESFLDGTLAEGSAIFTSVPPAVALSIVKDKYPENALDYAAVLQKAIYYDGIQPTDIDAYGLRAEKYGFDRDEFVRDMQSERYQLLAQDDFSKSNSFGVTGFPTLIAEAGDGKRYAIARGYTDLAQLEKTWEAILGLN</sequence>
<evidence type="ECO:0000313" key="3">
    <source>
        <dbReference type="Proteomes" id="UP000770785"/>
    </source>
</evidence>
<dbReference type="RefSeq" id="WP_168036340.1">
    <property type="nucleotide sequence ID" value="NZ_JAATJH010000001.1"/>
</dbReference>
<keyword evidence="3" id="KW-1185">Reference proteome</keyword>
<dbReference type="Gene3D" id="3.40.30.10">
    <property type="entry name" value="Glutaredoxin"/>
    <property type="match status" value="1"/>
</dbReference>
<gene>
    <name evidence="2" type="ORF">GGR27_001073</name>
</gene>
<accession>A0ABX0X9X3</accession>
<reference evidence="2 3" key="1">
    <citation type="submission" date="2020-03" db="EMBL/GenBank/DDBJ databases">
        <title>Genomic Encyclopedia of Type Strains, Phase IV (KMG-IV): sequencing the most valuable type-strain genomes for metagenomic binning, comparative biology and taxonomic classification.</title>
        <authorList>
            <person name="Goeker M."/>
        </authorList>
    </citation>
    <scope>NUCLEOTIDE SEQUENCE [LARGE SCALE GENOMIC DNA]</scope>
    <source>
        <strain evidence="2 3">DSM 105096</strain>
    </source>
</reference>
<dbReference type="SUPFAM" id="SSF52833">
    <property type="entry name" value="Thioredoxin-like"/>
    <property type="match status" value="1"/>
</dbReference>
<feature type="domain" description="DSBA-like thioredoxin" evidence="1">
    <location>
        <begin position="113"/>
        <end position="202"/>
    </location>
</feature>
<dbReference type="Pfam" id="PF01323">
    <property type="entry name" value="DSBA"/>
    <property type="match status" value="1"/>
</dbReference>
<proteinExistence type="predicted"/>
<evidence type="ECO:0000259" key="1">
    <source>
        <dbReference type="Pfam" id="PF01323"/>
    </source>
</evidence>
<dbReference type="InterPro" id="IPR001853">
    <property type="entry name" value="DSBA-like_thioredoxin_dom"/>
</dbReference>
<name>A0ABX0X9X3_9BACT</name>
<dbReference type="EMBL" id="JAATJH010000001">
    <property type="protein sequence ID" value="NJC25592.1"/>
    <property type="molecule type" value="Genomic_DNA"/>
</dbReference>
<dbReference type="InterPro" id="IPR036249">
    <property type="entry name" value="Thioredoxin-like_sf"/>
</dbReference>
<dbReference type="Gene3D" id="1.10.472.60">
    <property type="entry name" value="putative protein disulfide isomerase domain"/>
    <property type="match status" value="1"/>
</dbReference>
<evidence type="ECO:0000313" key="2">
    <source>
        <dbReference type="EMBL" id="NJC25592.1"/>
    </source>
</evidence>
<comment type="caution">
    <text evidence="2">The sequence shown here is derived from an EMBL/GenBank/DDBJ whole genome shotgun (WGS) entry which is preliminary data.</text>
</comment>